<feature type="compositionally biased region" description="Pro residues" evidence="1">
    <location>
        <begin position="174"/>
        <end position="187"/>
    </location>
</feature>
<dbReference type="PANTHER" id="PTHR24023:SF1034">
    <property type="entry name" value="COLLAGEN ALPHA-1(XVIII) CHAIN"/>
    <property type="match status" value="1"/>
</dbReference>
<dbReference type="GO" id="GO:0001525">
    <property type="term" value="P:angiogenesis"/>
    <property type="evidence" value="ECO:0007669"/>
    <property type="project" value="TreeGrafter"/>
</dbReference>
<dbReference type="GO" id="GO:0001886">
    <property type="term" value="P:endothelial cell morphogenesis"/>
    <property type="evidence" value="ECO:0007669"/>
    <property type="project" value="TreeGrafter"/>
</dbReference>
<dbReference type="GO" id="GO:0030020">
    <property type="term" value="F:extracellular matrix structural constituent conferring tensile strength"/>
    <property type="evidence" value="ECO:0007669"/>
    <property type="project" value="TreeGrafter"/>
</dbReference>
<feature type="compositionally biased region" description="Low complexity" evidence="1">
    <location>
        <begin position="138"/>
        <end position="147"/>
    </location>
</feature>
<dbReference type="InterPro" id="IPR008160">
    <property type="entry name" value="Collagen"/>
</dbReference>
<feature type="compositionally biased region" description="Polar residues" evidence="1">
    <location>
        <begin position="78"/>
        <end position="88"/>
    </location>
</feature>
<sequence>ETISYIAPQEAGQPSASMRRLPLRPATYSGCLNCSKVVELTARLNSLEAKVALLSAAEPATSPVPNRHLITKGAAPSDSYQLWGSPSTHRPPEDEGVKGNPGAGEMLRGAVPGRDGKPGPQGPPGPSGPKGDAGSRGPSGIPGAQGPAGPPGPPGPPGRDGARGIPGEKGFPGLPGPPGPPDLPAPVGPTISRIVDPRDPLLSNTFTESGGVDTMGPAGPPGPSGPMGPLGPPGPVGLPGPPGRYGLPGAPGADGAAGRPGEKGDRGQPGPKGEQGEKGTWGEGLHQLREALKILAERVLILETMIGLYEPEPGSGAEAFPTSAPSFHRGKRDRLAAYRIIPHQLAQKAGDESK</sequence>
<dbReference type="AlphaFoldDB" id="A0A8T1S2R3"/>
<feature type="compositionally biased region" description="Low complexity" evidence="1">
    <location>
        <begin position="244"/>
        <end position="259"/>
    </location>
</feature>
<dbReference type="GO" id="GO:0031012">
    <property type="term" value="C:extracellular matrix"/>
    <property type="evidence" value="ECO:0007669"/>
    <property type="project" value="TreeGrafter"/>
</dbReference>
<dbReference type="GO" id="GO:0030198">
    <property type="term" value="P:extracellular matrix organization"/>
    <property type="evidence" value="ECO:0007669"/>
    <property type="project" value="TreeGrafter"/>
</dbReference>
<feature type="region of interest" description="Disordered" evidence="1">
    <location>
        <begin position="59"/>
        <end position="282"/>
    </location>
</feature>
<comment type="caution">
    <text evidence="2">The sequence shown here is derived from an EMBL/GenBank/DDBJ whole genome shotgun (WGS) entry which is preliminary data.</text>
</comment>
<reference evidence="2 3" key="1">
    <citation type="journal article" date="2020" name="G3 (Bethesda)">
        <title>Draft Genome of the Common Snapping Turtle, Chelydra serpentina, a Model for Phenotypic Plasticity in Reptiles.</title>
        <authorList>
            <person name="Das D."/>
            <person name="Singh S.K."/>
            <person name="Bierstedt J."/>
            <person name="Erickson A."/>
            <person name="Galli G.L.J."/>
            <person name="Crossley D.A. 2nd"/>
            <person name="Rhen T."/>
        </authorList>
    </citation>
    <scope>NUCLEOTIDE SEQUENCE [LARGE SCALE GENOMIC DNA]</scope>
    <source>
        <strain evidence="2">KW</strain>
    </source>
</reference>
<protein>
    <submittedName>
        <fullName evidence="2">EMI domain containing 1</fullName>
    </submittedName>
</protein>
<proteinExistence type="predicted"/>
<dbReference type="Pfam" id="PF01391">
    <property type="entry name" value="Collagen"/>
    <property type="match status" value="2"/>
</dbReference>
<organism evidence="2 3">
    <name type="scientific">Chelydra serpentina</name>
    <name type="common">Snapping turtle</name>
    <name type="synonym">Testudo serpentina</name>
    <dbReference type="NCBI Taxonomy" id="8475"/>
    <lineage>
        <taxon>Eukaryota</taxon>
        <taxon>Metazoa</taxon>
        <taxon>Chordata</taxon>
        <taxon>Craniata</taxon>
        <taxon>Vertebrata</taxon>
        <taxon>Euteleostomi</taxon>
        <taxon>Archelosauria</taxon>
        <taxon>Testudinata</taxon>
        <taxon>Testudines</taxon>
        <taxon>Cryptodira</taxon>
        <taxon>Durocryptodira</taxon>
        <taxon>Americhelydia</taxon>
        <taxon>Chelydroidea</taxon>
        <taxon>Chelydridae</taxon>
        <taxon>Chelydra</taxon>
    </lineage>
</organism>
<dbReference type="Proteomes" id="UP000765507">
    <property type="component" value="Unassembled WGS sequence"/>
</dbReference>
<accession>A0A8T1S2R3</accession>
<evidence type="ECO:0000313" key="3">
    <source>
        <dbReference type="Proteomes" id="UP000765507"/>
    </source>
</evidence>
<evidence type="ECO:0000313" key="2">
    <source>
        <dbReference type="EMBL" id="KAG6923289.1"/>
    </source>
</evidence>
<gene>
    <name evidence="2" type="ORF">G0U57_021089</name>
</gene>
<feature type="non-terminal residue" evidence="2">
    <location>
        <position position="354"/>
    </location>
</feature>
<evidence type="ECO:0000256" key="1">
    <source>
        <dbReference type="SAM" id="MobiDB-lite"/>
    </source>
</evidence>
<name>A0A8T1S2R3_CHESE</name>
<dbReference type="PANTHER" id="PTHR24023">
    <property type="entry name" value="COLLAGEN ALPHA"/>
    <property type="match status" value="1"/>
</dbReference>
<feature type="compositionally biased region" description="Pro residues" evidence="1">
    <location>
        <begin position="218"/>
        <end position="242"/>
    </location>
</feature>
<feature type="compositionally biased region" description="Low complexity" evidence="1">
    <location>
        <begin position="163"/>
        <end position="172"/>
    </location>
</feature>
<dbReference type="EMBL" id="JAHGAV010000923">
    <property type="protein sequence ID" value="KAG6923289.1"/>
    <property type="molecule type" value="Genomic_DNA"/>
</dbReference>
<dbReference type="OrthoDB" id="9837521at2759"/>
<feature type="compositionally biased region" description="Pro residues" evidence="1">
    <location>
        <begin position="148"/>
        <end position="157"/>
    </location>
</feature>
<dbReference type="InterPro" id="IPR050149">
    <property type="entry name" value="Collagen_superfamily"/>
</dbReference>
<keyword evidence="3" id="KW-1185">Reference proteome</keyword>
<dbReference type="GO" id="GO:0005615">
    <property type="term" value="C:extracellular space"/>
    <property type="evidence" value="ECO:0007669"/>
    <property type="project" value="TreeGrafter"/>
</dbReference>